<evidence type="ECO:0000256" key="6">
    <source>
        <dbReference type="ARBA" id="ARBA00022553"/>
    </source>
</evidence>
<evidence type="ECO:0000259" key="13">
    <source>
        <dbReference type="Pfam" id="PF11566"/>
    </source>
</evidence>
<evidence type="ECO:0000256" key="11">
    <source>
        <dbReference type="SAM" id="MobiDB-lite"/>
    </source>
</evidence>
<feature type="region of interest" description="Disordered" evidence="11">
    <location>
        <begin position="364"/>
        <end position="386"/>
    </location>
</feature>
<dbReference type="PANTHER" id="PTHR13266:SF1">
    <property type="entry name" value="PROTEASOME INHIBITOR PI31 SUBUNIT"/>
    <property type="match status" value="1"/>
</dbReference>
<dbReference type="Pfam" id="PF11566">
    <property type="entry name" value="PI31_Prot_N"/>
    <property type="match status" value="1"/>
</dbReference>
<dbReference type="Gene3D" id="3.40.1000.30">
    <property type="match status" value="1"/>
</dbReference>
<name>A0A6P5FJ36_ANACO</name>
<evidence type="ECO:0000256" key="1">
    <source>
        <dbReference type="ARBA" id="ARBA00004240"/>
    </source>
</evidence>
<dbReference type="GO" id="GO:0070628">
    <property type="term" value="F:proteasome binding"/>
    <property type="evidence" value="ECO:0007669"/>
    <property type="project" value="InterPro"/>
</dbReference>
<organism evidence="14 15">
    <name type="scientific">Ananas comosus</name>
    <name type="common">Pineapple</name>
    <name type="synonym">Ananas ananas</name>
    <dbReference type="NCBI Taxonomy" id="4615"/>
    <lineage>
        <taxon>Eukaryota</taxon>
        <taxon>Viridiplantae</taxon>
        <taxon>Streptophyta</taxon>
        <taxon>Embryophyta</taxon>
        <taxon>Tracheophyta</taxon>
        <taxon>Spermatophyta</taxon>
        <taxon>Magnoliopsida</taxon>
        <taxon>Liliopsida</taxon>
        <taxon>Poales</taxon>
        <taxon>Bromeliaceae</taxon>
        <taxon>Bromelioideae</taxon>
        <taxon>Ananas</taxon>
    </lineage>
</organism>
<dbReference type="PANTHER" id="PTHR13266">
    <property type="entry name" value="PROTEASOME INHIBITOR"/>
    <property type="match status" value="1"/>
</dbReference>
<dbReference type="GO" id="GO:0000502">
    <property type="term" value="C:proteasome complex"/>
    <property type="evidence" value="ECO:0007669"/>
    <property type="project" value="UniProtKB-KW"/>
</dbReference>
<evidence type="ECO:0000256" key="9">
    <source>
        <dbReference type="ARBA" id="ARBA00022990"/>
    </source>
</evidence>
<comment type="subcellular location">
    <subcellularLocation>
        <location evidence="2">Cytoplasm</location>
    </subcellularLocation>
    <subcellularLocation>
        <location evidence="1">Endoplasmic reticulum</location>
    </subcellularLocation>
</comment>
<dbReference type="GeneID" id="109713500"/>
<keyword evidence="4" id="KW-0488">Methylation</keyword>
<evidence type="ECO:0000256" key="2">
    <source>
        <dbReference type="ARBA" id="ARBA00004496"/>
    </source>
</evidence>
<feature type="domain" description="PI31 proteasome regulator C-terminal" evidence="12">
    <location>
        <begin position="293"/>
        <end position="350"/>
    </location>
</feature>
<dbReference type="AlphaFoldDB" id="A0A6P5FJ36"/>
<dbReference type="InterPro" id="IPR045128">
    <property type="entry name" value="PI31-like"/>
</dbReference>
<evidence type="ECO:0000256" key="8">
    <source>
        <dbReference type="ARBA" id="ARBA00022942"/>
    </source>
</evidence>
<dbReference type="GO" id="GO:0043161">
    <property type="term" value="P:proteasome-mediated ubiquitin-dependent protein catabolic process"/>
    <property type="evidence" value="ECO:0007669"/>
    <property type="project" value="InterPro"/>
</dbReference>
<dbReference type="Pfam" id="PF08577">
    <property type="entry name" value="PI31_Prot_C"/>
    <property type="match status" value="1"/>
</dbReference>
<keyword evidence="8" id="KW-0647">Proteasome</keyword>
<evidence type="ECO:0000256" key="5">
    <source>
        <dbReference type="ARBA" id="ARBA00022490"/>
    </source>
</evidence>
<keyword evidence="7" id="KW-0256">Endoplasmic reticulum</keyword>
<feature type="domain" description="PI31 proteasome regulator N-terminal" evidence="13">
    <location>
        <begin position="94"/>
        <end position="238"/>
    </location>
</feature>
<accession>A0A6P5FJ36</accession>
<reference evidence="14" key="1">
    <citation type="journal article" date="2015" name="Nat. Genet.">
        <title>The pineapple genome and the evolution of CAM photosynthesis.</title>
        <authorList>
            <person name="Ming R."/>
            <person name="VanBuren R."/>
            <person name="Wai C.M."/>
            <person name="Tang H."/>
            <person name="Schatz M.C."/>
            <person name="Bowers J.E."/>
            <person name="Lyons E."/>
            <person name="Wang M.L."/>
            <person name="Chen J."/>
            <person name="Biggers E."/>
            <person name="Zhang J."/>
            <person name="Huang L."/>
            <person name="Zhang L."/>
            <person name="Miao W."/>
            <person name="Zhang J."/>
            <person name="Ye Z."/>
            <person name="Miao C."/>
            <person name="Lin Z."/>
            <person name="Wang H."/>
            <person name="Zhou H."/>
            <person name="Yim W.C."/>
            <person name="Priest H.D."/>
            <person name="Zheng C."/>
            <person name="Woodhouse M."/>
            <person name="Edger P.P."/>
            <person name="Guyot R."/>
            <person name="Guo H.B."/>
            <person name="Guo H."/>
            <person name="Zheng G."/>
            <person name="Singh R."/>
            <person name="Sharma A."/>
            <person name="Min X."/>
            <person name="Zheng Y."/>
            <person name="Lee H."/>
            <person name="Gurtowski J."/>
            <person name="Sedlazeck F.J."/>
            <person name="Harkess A."/>
            <person name="McKain M.R."/>
            <person name="Liao Z."/>
            <person name="Fang J."/>
            <person name="Liu J."/>
            <person name="Zhang X."/>
            <person name="Zhang Q."/>
            <person name="Hu W."/>
            <person name="Qin Y."/>
            <person name="Wang K."/>
            <person name="Chen L.Y."/>
            <person name="Shirley N."/>
            <person name="Lin Y.R."/>
            <person name="Liu L.Y."/>
            <person name="Hernandez A.G."/>
            <person name="Wright C.L."/>
            <person name="Bulone V."/>
            <person name="Tuskan G.A."/>
            <person name="Heath K."/>
            <person name="Zee F."/>
            <person name="Moore P.H."/>
            <person name="Sunkar R."/>
            <person name="Leebens-Mack J.H."/>
            <person name="Mockler T."/>
            <person name="Bennetzen J.L."/>
            <person name="Freeling M."/>
            <person name="Sankoff D."/>
            <person name="Paterson A.H."/>
            <person name="Zhu X."/>
            <person name="Yang X."/>
            <person name="Smith J.A."/>
            <person name="Cushman J.C."/>
            <person name="Paull R.E."/>
            <person name="Yu Q."/>
        </authorList>
    </citation>
    <scope>NUCLEOTIDE SEQUENCE [LARGE SCALE GENOMIC DNA]</scope>
    <source>
        <strain evidence="14">cv. F153</strain>
    </source>
</reference>
<keyword evidence="14" id="KW-1185">Reference proteome</keyword>
<dbReference type="RefSeq" id="XP_020093205.1">
    <property type="nucleotide sequence ID" value="XM_020237616.1"/>
</dbReference>
<reference evidence="15" key="2">
    <citation type="submission" date="2025-08" db="UniProtKB">
        <authorList>
            <consortium name="RefSeq"/>
        </authorList>
    </citation>
    <scope>IDENTIFICATION</scope>
    <source>
        <tissue evidence="15">Leaf</tissue>
    </source>
</reference>
<evidence type="ECO:0000256" key="3">
    <source>
        <dbReference type="ARBA" id="ARBA00006405"/>
    </source>
</evidence>
<keyword evidence="9" id="KW-0007">Acetylation</keyword>
<evidence type="ECO:0000256" key="7">
    <source>
        <dbReference type="ARBA" id="ARBA00022824"/>
    </source>
</evidence>
<feature type="region of interest" description="Disordered" evidence="11">
    <location>
        <begin position="243"/>
        <end position="264"/>
    </location>
</feature>
<dbReference type="GO" id="GO:0005783">
    <property type="term" value="C:endoplasmic reticulum"/>
    <property type="evidence" value="ECO:0007669"/>
    <property type="project" value="UniProtKB-SubCell"/>
</dbReference>
<dbReference type="GO" id="GO:0004866">
    <property type="term" value="F:endopeptidase inhibitor activity"/>
    <property type="evidence" value="ECO:0007669"/>
    <property type="project" value="InterPro"/>
</dbReference>
<dbReference type="InterPro" id="IPR013886">
    <property type="entry name" value="PI31_Prot_C"/>
</dbReference>
<sequence length="386" mass="42734">MISKPIDLHRVLESSTDDVVNFVHATIFPGEVKRCKRERSRERYRTPYKGRRGLNETVTLNPRAEEIEIERERERERAMATESSAMAVIRASRPFFRNSHDKVAFAVHASFLAAGYSLAAAGKSAFTDHLPSGEEEVGIDGWNELEDRYAFVYFKNEKGVKKRVLVKCLAIGDKLAVDVLNLEGEQKEPLHLQINVKDYLSDDGVDQPRNYGDMYKDLKGLVESLKSSVLDKLEDGYERKLNAKVETSSSSRSYEGPDIDLNTPESVVGVPAEDQRQPPNIVYPPVPPFDYNDAIPGAGAGFYPNRGPGIGGDMLVGPNNPIFFPPGGRPDTLGGLPGVPPGARFDPIGPPDVPGFEPGRFVRRQRRPGGGTHPDLEFFQQGPDFI</sequence>
<keyword evidence="5" id="KW-0963">Cytoplasm</keyword>
<comment type="similarity">
    <text evidence="3">Belongs to the proteasome inhibitor PI31 family.</text>
</comment>
<evidence type="ECO:0000256" key="10">
    <source>
        <dbReference type="ARBA" id="ARBA00024805"/>
    </source>
</evidence>
<dbReference type="Proteomes" id="UP000515123">
    <property type="component" value="Linkage group 7"/>
</dbReference>
<evidence type="ECO:0000313" key="15">
    <source>
        <dbReference type="RefSeq" id="XP_020093205.1"/>
    </source>
</evidence>
<dbReference type="OrthoDB" id="68090at2759"/>
<evidence type="ECO:0000256" key="4">
    <source>
        <dbReference type="ARBA" id="ARBA00022481"/>
    </source>
</evidence>
<comment type="function">
    <text evidence="10">Plays an important role in control of proteasome function. Inhibits the hydrolysis of protein and peptide substrates by the 20S proteasome. Also inhibits the activation of the proteasome by the proteasome regulatory proteins PA700 and PA28.</text>
</comment>
<proteinExistence type="inferred from homology"/>
<evidence type="ECO:0000259" key="12">
    <source>
        <dbReference type="Pfam" id="PF08577"/>
    </source>
</evidence>
<dbReference type="InterPro" id="IPR021625">
    <property type="entry name" value="PI31_Prot_N"/>
</dbReference>
<evidence type="ECO:0000313" key="14">
    <source>
        <dbReference type="Proteomes" id="UP000515123"/>
    </source>
</evidence>
<keyword evidence="6" id="KW-0597">Phosphoprotein</keyword>
<gene>
    <name evidence="15" type="primary">LOC109713500</name>
</gene>
<protein>
    <submittedName>
        <fullName evidence="15">Probable proteasome inhibitor</fullName>
    </submittedName>
</protein>